<accession>A0A1M4ZE79</accession>
<dbReference type="Proteomes" id="UP000184423">
    <property type="component" value="Unassembled WGS sequence"/>
</dbReference>
<sequence>MSYKIQGMRELQRSLKRLGDVPQKYVTKAAKQGSTILLKAAKQGGWVDRSGNLRKGIILKGEKSKLKGKKVYQVTFDTAYNDVFVKISKTGKRAYYPASQEYGFRTRNGGYVPGFHFMKNAVVENQAKVERKIIDVMSKEIDKALK</sequence>
<keyword evidence="2" id="KW-1185">Reference proteome</keyword>
<protein>
    <submittedName>
        <fullName evidence="1">Phage protein, HK97 gp10 family</fullName>
    </submittedName>
</protein>
<gene>
    <name evidence="1" type="ORF">SAMN02746091_01897</name>
</gene>
<evidence type="ECO:0000313" key="1">
    <source>
        <dbReference type="EMBL" id="SHF16363.1"/>
    </source>
</evidence>
<evidence type="ECO:0000313" key="2">
    <source>
        <dbReference type="Proteomes" id="UP000184423"/>
    </source>
</evidence>
<dbReference type="EMBL" id="FQVG01000039">
    <property type="protein sequence ID" value="SHF16363.1"/>
    <property type="molecule type" value="Genomic_DNA"/>
</dbReference>
<name>A0A1M4ZE79_9CLOT</name>
<dbReference type="RefSeq" id="WP_200790210.1">
    <property type="nucleotide sequence ID" value="NZ_FQVG01000039.1"/>
</dbReference>
<reference evidence="2" key="1">
    <citation type="submission" date="2016-11" db="EMBL/GenBank/DDBJ databases">
        <authorList>
            <person name="Varghese N."/>
            <person name="Submissions S."/>
        </authorList>
    </citation>
    <scope>NUCLEOTIDE SEQUENCE [LARGE SCALE GENOMIC DNA]</scope>
    <source>
        <strain evidence="2">DSM 10124</strain>
    </source>
</reference>
<organism evidence="1 2">
    <name type="scientific">Caloramator proteoclasticus DSM 10124</name>
    <dbReference type="NCBI Taxonomy" id="1121262"/>
    <lineage>
        <taxon>Bacteria</taxon>
        <taxon>Bacillati</taxon>
        <taxon>Bacillota</taxon>
        <taxon>Clostridia</taxon>
        <taxon>Eubacteriales</taxon>
        <taxon>Clostridiaceae</taxon>
        <taxon>Caloramator</taxon>
    </lineage>
</organism>
<dbReference type="Pfam" id="PF04883">
    <property type="entry name" value="HK97-gp10_like"/>
    <property type="match status" value="1"/>
</dbReference>
<dbReference type="AlphaFoldDB" id="A0A1M4ZE79"/>
<proteinExistence type="predicted"/>
<dbReference type="InterPro" id="IPR010064">
    <property type="entry name" value="HK97-gp10_tail"/>
</dbReference>